<evidence type="ECO:0000313" key="2">
    <source>
        <dbReference type="EMBL" id="NEE11099.1"/>
    </source>
</evidence>
<dbReference type="AlphaFoldDB" id="A0A6G3WZY2"/>
<feature type="signal peptide" evidence="1">
    <location>
        <begin position="1"/>
        <end position="39"/>
    </location>
</feature>
<protein>
    <recommendedName>
        <fullName evidence="3">Sensor domain-containing protein</fullName>
    </recommendedName>
</protein>
<gene>
    <name evidence="2" type="ORF">G3M58_32170</name>
</gene>
<feature type="chain" id="PRO_5026131904" description="Sensor domain-containing protein" evidence="1">
    <location>
        <begin position="40"/>
        <end position="216"/>
    </location>
</feature>
<dbReference type="EMBL" id="JAAGMN010003313">
    <property type="protein sequence ID" value="NEE11099.1"/>
    <property type="molecule type" value="Genomic_DNA"/>
</dbReference>
<sequence>MGETMQNRTRAVRARGVRTTVAALAAVAGIAAAAVPAVAATTAAASDTPRFLEPAELPPHPTSPWYAGAVTAGQPDPLPMCVGDALPSITSHREYWTEFDTNAQQLTVEGRSEQWAKDFAALLRKDLAGCAKKLMQQDPDITATQKYYGRLNVEEGADVYGIHTASAWGSSDIGLFSVGRDGATVTIVRWGQMGTFQHAQVADFKATTVTAVNKLY</sequence>
<evidence type="ECO:0000256" key="1">
    <source>
        <dbReference type="SAM" id="SignalP"/>
    </source>
</evidence>
<evidence type="ECO:0008006" key="3">
    <source>
        <dbReference type="Google" id="ProtNLM"/>
    </source>
</evidence>
<comment type="caution">
    <text evidence="2">The sequence shown here is derived from an EMBL/GenBank/DDBJ whole genome shotgun (WGS) entry which is preliminary data.</text>
</comment>
<name>A0A6G3WZY2_9ACTN</name>
<accession>A0A6G3WZY2</accession>
<reference evidence="2" key="1">
    <citation type="submission" date="2020-01" db="EMBL/GenBank/DDBJ databases">
        <title>Insect and environment-associated Actinomycetes.</title>
        <authorList>
            <person name="Currrie C."/>
            <person name="Chevrette M."/>
            <person name="Carlson C."/>
            <person name="Stubbendieck R."/>
            <person name="Wendt-Pienkowski E."/>
        </authorList>
    </citation>
    <scope>NUCLEOTIDE SEQUENCE</scope>
    <source>
        <strain evidence="2">SID7499</strain>
    </source>
</reference>
<keyword evidence="1" id="KW-0732">Signal</keyword>
<organism evidence="2">
    <name type="scientific">Streptomyces sp. SID7499</name>
    <dbReference type="NCBI Taxonomy" id="2706086"/>
    <lineage>
        <taxon>Bacteria</taxon>
        <taxon>Bacillati</taxon>
        <taxon>Actinomycetota</taxon>
        <taxon>Actinomycetes</taxon>
        <taxon>Kitasatosporales</taxon>
        <taxon>Streptomycetaceae</taxon>
        <taxon>Streptomyces</taxon>
    </lineage>
</organism>
<proteinExistence type="predicted"/>